<dbReference type="Proteomes" id="UP000602057">
    <property type="component" value="Unassembled WGS sequence"/>
</dbReference>
<dbReference type="AlphaFoldDB" id="A0A8J6Q754"/>
<dbReference type="PANTHER" id="PTHR43547">
    <property type="entry name" value="TWO-COMPONENT HISTIDINE KINASE"/>
    <property type="match status" value="1"/>
</dbReference>
<dbReference type="GO" id="GO:0043565">
    <property type="term" value="F:sequence-specific DNA binding"/>
    <property type="evidence" value="ECO:0007669"/>
    <property type="project" value="InterPro"/>
</dbReference>
<evidence type="ECO:0000256" key="1">
    <source>
        <dbReference type="ARBA" id="ARBA00022553"/>
    </source>
</evidence>
<dbReference type="SUPFAM" id="SSF63829">
    <property type="entry name" value="Calcium-dependent phosphotriesterase"/>
    <property type="match status" value="3"/>
</dbReference>
<comment type="caution">
    <text evidence="7">The sequence shown here is derived from an EMBL/GenBank/DDBJ whole genome shotgun (WGS) entry which is preliminary data.</text>
</comment>
<dbReference type="SUPFAM" id="SSF46689">
    <property type="entry name" value="Homeodomain-like"/>
    <property type="match status" value="1"/>
</dbReference>
<dbReference type="GO" id="GO:0000155">
    <property type="term" value="F:phosphorelay sensor kinase activity"/>
    <property type="evidence" value="ECO:0007669"/>
    <property type="project" value="TreeGrafter"/>
</dbReference>
<dbReference type="Gene3D" id="2.130.10.10">
    <property type="entry name" value="YVTN repeat-like/Quinoprotein amine dehydrogenase"/>
    <property type="match status" value="3"/>
</dbReference>
<evidence type="ECO:0000313" key="8">
    <source>
        <dbReference type="Proteomes" id="UP000602057"/>
    </source>
</evidence>
<dbReference type="RefSeq" id="WP_188215300.1">
    <property type="nucleotide sequence ID" value="NZ_BAABGH010000018.1"/>
</dbReference>
<dbReference type="InterPro" id="IPR011110">
    <property type="entry name" value="Reg_prop"/>
</dbReference>
<keyword evidence="8" id="KW-1185">Reference proteome</keyword>
<dbReference type="Gene3D" id="1.10.10.60">
    <property type="entry name" value="Homeodomain-like"/>
    <property type="match status" value="2"/>
</dbReference>
<dbReference type="EMBL" id="JACVXC010000001">
    <property type="protein sequence ID" value="MBD0834850.1"/>
    <property type="molecule type" value="Genomic_DNA"/>
</dbReference>
<dbReference type="Gene3D" id="2.60.40.10">
    <property type="entry name" value="Immunoglobulins"/>
    <property type="match status" value="1"/>
</dbReference>
<keyword evidence="1" id="KW-0597">Phosphoprotein</keyword>
<keyword evidence="3" id="KW-0238">DNA-binding</keyword>
<feature type="transmembrane region" description="Helical" evidence="5">
    <location>
        <begin position="788"/>
        <end position="807"/>
    </location>
</feature>
<organism evidence="7 8">
    <name type="scientific">Aestuariibaculum suncheonense</name>
    <dbReference type="NCBI Taxonomy" id="1028745"/>
    <lineage>
        <taxon>Bacteria</taxon>
        <taxon>Pseudomonadati</taxon>
        <taxon>Bacteroidota</taxon>
        <taxon>Flavobacteriia</taxon>
        <taxon>Flavobacteriales</taxon>
        <taxon>Flavobacteriaceae</taxon>
    </lineage>
</organism>
<dbReference type="InterPro" id="IPR013783">
    <property type="entry name" value="Ig-like_fold"/>
</dbReference>
<dbReference type="InterPro" id="IPR020449">
    <property type="entry name" value="Tscrpt_reg_AraC-type_HTH"/>
</dbReference>
<proteinExistence type="predicted"/>
<feature type="domain" description="HTH araC/xylS-type" evidence="6">
    <location>
        <begin position="840"/>
        <end position="948"/>
    </location>
</feature>
<evidence type="ECO:0000256" key="2">
    <source>
        <dbReference type="ARBA" id="ARBA00023015"/>
    </source>
</evidence>
<dbReference type="InterPro" id="IPR015943">
    <property type="entry name" value="WD40/YVTN_repeat-like_dom_sf"/>
</dbReference>
<keyword evidence="5" id="KW-0812">Transmembrane</keyword>
<keyword evidence="5" id="KW-0472">Membrane</keyword>
<dbReference type="PROSITE" id="PS01124">
    <property type="entry name" value="HTH_ARAC_FAMILY_2"/>
    <property type="match status" value="1"/>
</dbReference>
<evidence type="ECO:0000259" key="6">
    <source>
        <dbReference type="PROSITE" id="PS01124"/>
    </source>
</evidence>
<name>A0A8J6Q754_9FLAO</name>
<dbReference type="GO" id="GO:0003700">
    <property type="term" value="F:DNA-binding transcription factor activity"/>
    <property type="evidence" value="ECO:0007669"/>
    <property type="project" value="InterPro"/>
</dbReference>
<gene>
    <name evidence="7" type="ORF">ICJ84_05340</name>
</gene>
<dbReference type="SMART" id="SM00342">
    <property type="entry name" value="HTH_ARAC"/>
    <property type="match status" value="1"/>
</dbReference>
<evidence type="ECO:0000313" key="7">
    <source>
        <dbReference type="EMBL" id="MBD0834850.1"/>
    </source>
</evidence>
<sequence>MKRICFLLIFVFLPIWIFSQNKLFEHFTTVEGISHNEVRKIVKDTDGFLWFGTQNGLNRFDGYHFKIFKHNSNDEASIVDNRIYDMTASKDKLWVGTVSGISVINTKTQHVITPKSLMKAVGYKQILDLFYDGDTSVWLSTLSDNFIVNTTTFKVEKVLEDYNIQCISKGINGKLWIGTNKGLLYYDSQQKSILKVYNIGRFNAYSLDNIYTNTLGEVWITLDNDVYRFQSERNRFVKVYESKSLNAITENKEGTLFFGSYGQGVVSYNRETGEFSAIKANPLISTSLSSNDVYDVFVDEGKNLWVGTQEGLDYYDFSKHKFNSIVHIPDKDNSLRSSFVQSLSGDNEGNLLVGTRSGIDKISFENDNKDFKIEGHLKSTFDNQYINAVFLDSSNRLWISSGGKGVYLYENENNRLQQFINIPEDVNSIVSNNVNSITEDHLGNLWFGTNSGVSVLHLEPNGKYSFENIYQVGNNIKFEAVYSILEDRQHRIWIGMNKRGVVLLDTISGKNQYINFKHDPKNAESLSSNEVFVIYQDSKDRIWFGTSSGGVNLLQEKQDSTGKQTYFFKSYTEANGLGDNEINSILEDESGNLWISTNKGLSKFNPDSETFFNYSTYDGVLKGKFRKNANWKDQQGNLYFGGAAGINYFNPKNFRQSKAVSIPFFSSLKIDEKEVLKGDKLGGEVVLSEALESGSEVRLSLDYNRFSLYFTTLSYTSTYRNQYMYKMEGVDKEWKKVTGDNPHANYSNIPIGKHRLYLKACNNEGVWNTNPIYLDVIVKGPLWEGRSFKIAIGLVLVLLFVFVFLMMNRFKYHQGKNNSGKVVEKKFSKPITEEMDAENKKLIEVLQHIMQTEQLYLDSELSLNGLAEKLEISSNHLSMLLNDYIGKNFYDYVNCFRVEEVKKRLVDKAYEKQTISSIGGDCGFNSKSTFNRIFKNTTGITPSQYQKQNT</sequence>
<dbReference type="InterPro" id="IPR018060">
    <property type="entry name" value="HTH_AraC"/>
</dbReference>
<reference evidence="7" key="2">
    <citation type="submission" date="2020-09" db="EMBL/GenBank/DDBJ databases">
        <authorList>
            <person name="Wu Z."/>
        </authorList>
    </citation>
    <scope>NUCLEOTIDE SEQUENCE</scope>
    <source>
        <strain evidence="7">SC17</strain>
    </source>
</reference>
<dbReference type="Pfam" id="PF12833">
    <property type="entry name" value="HTH_18"/>
    <property type="match status" value="1"/>
</dbReference>
<dbReference type="PANTHER" id="PTHR43547:SF2">
    <property type="entry name" value="HYBRID SIGNAL TRANSDUCTION HISTIDINE KINASE C"/>
    <property type="match status" value="1"/>
</dbReference>
<dbReference type="InterPro" id="IPR009057">
    <property type="entry name" value="Homeodomain-like_sf"/>
</dbReference>
<keyword evidence="4" id="KW-0804">Transcription</keyword>
<keyword evidence="5" id="KW-1133">Transmembrane helix</keyword>
<dbReference type="InterPro" id="IPR011123">
    <property type="entry name" value="Y_Y_Y"/>
</dbReference>
<dbReference type="Pfam" id="PF07494">
    <property type="entry name" value="Reg_prop"/>
    <property type="match status" value="6"/>
</dbReference>
<keyword evidence="2" id="KW-0805">Transcription regulation</keyword>
<accession>A0A8J6Q754</accession>
<reference evidence="7" key="1">
    <citation type="journal article" date="2013" name="Int. J. Syst. Evol. Microbiol.">
        <title>Aestuariibaculum suncheonense gen. nov., sp. nov., a marine bacterium of the family Flavobacteriaceae isolated from a tidal flat and emended descriptions of the genera Gaetbulibacter and Tamlana.</title>
        <authorList>
            <person name="Jeong S.H."/>
            <person name="Park M.S."/>
            <person name="Jin H.M."/>
            <person name="Lee K."/>
            <person name="Park W."/>
            <person name="Jeon C.O."/>
        </authorList>
    </citation>
    <scope>NUCLEOTIDE SEQUENCE</scope>
    <source>
        <strain evidence="7">SC17</strain>
    </source>
</reference>
<evidence type="ECO:0000256" key="3">
    <source>
        <dbReference type="ARBA" id="ARBA00023125"/>
    </source>
</evidence>
<dbReference type="Pfam" id="PF07495">
    <property type="entry name" value="Y_Y_Y"/>
    <property type="match status" value="1"/>
</dbReference>
<protein>
    <submittedName>
        <fullName evidence="7">Helix-turn-helix domain-containing protein</fullName>
    </submittedName>
</protein>
<evidence type="ECO:0000256" key="4">
    <source>
        <dbReference type="ARBA" id="ARBA00023163"/>
    </source>
</evidence>
<evidence type="ECO:0000256" key="5">
    <source>
        <dbReference type="SAM" id="Phobius"/>
    </source>
</evidence>
<dbReference type="PRINTS" id="PR00032">
    <property type="entry name" value="HTHARAC"/>
</dbReference>